<protein>
    <submittedName>
        <fullName evidence="2">Uncharacterized protein</fullName>
    </submittedName>
</protein>
<name>X0TBX5_9ZZZZ</name>
<comment type="caution">
    <text evidence="2">The sequence shown here is derived from an EMBL/GenBank/DDBJ whole genome shotgun (WGS) entry which is preliminary data.</text>
</comment>
<dbReference type="EMBL" id="BARS01002391">
    <property type="protein sequence ID" value="GAF84831.1"/>
    <property type="molecule type" value="Genomic_DNA"/>
</dbReference>
<sequence>MARVIGNAVLPDLPYSPNLNPLPQVNITRDTLAGYNARAMVGQGLSSAAPRPSPTITKMPSISVPESKPISMEAQAMGAGYGQGIVPMTPRPAPMQMNIPRVD</sequence>
<proteinExistence type="predicted"/>
<reference evidence="2" key="1">
    <citation type="journal article" date="2014" name="Front. Microbiol.">
        <title>High frequency of phylogenetically diverse reductive dehalogenase-homologous genes in deep subseafloor sedimentary metagenomes.</title>
        <authorList>
            <person name="Kawai M."/>
            <person name="Futagami T."/>
            <person name="Toyoda A."/>
            <person name="Takaki Y."/>
            <person name="Nishi S."/>
            <person name="Hori S."/>
            <person name="Arai W."/>
            <person name="Tsubouchi T."/>
            <person name="Morono Y."/>
            <person name="Uchiyama I."/>
            <person name="Ito T."/>
            <person name="Fujiyama A."/>
            <person name="Inagaki F."/>
            <person name="Takami H."/>
        </authorList>
    </citation>
    <scope>NUCLEOTIDE SEQUENCE</scope>
    <source>
        <strain evidence="2">Expedition CK06-06</strain>
    </source>
</reference>
<evidence type="ECO:0000256" key="1">
    <source>
        <dbReference type="SAM" id="MobiDB-lite"/>
    </source>
</evidence>
<dbReference type="AlphaFoldDB" id="X0TBX5"/>
<gene>
    <name evidence="2" type="ORF">S01H1_04534</name>
</gene>
<organism evidence="2">
    <name type="scientific">marine sediment metagenome</name>
    <dbReference type="NCBI Taxonomy" id="412755"/>
    <lineage>
        <taxon>unclassified sequences</taxon>
        <taxon>metagenomes</taxon>
        <taxon>ecological metagenomes</taxon>
    </lineage>
</organism>
<accession>X0TBX5</accession>
<feature type="region of interest" description="Disordered" evidence="1">
    <location>
        <begin position="83"/>
        <end position="103"/>
    </location>
</feature>
<evidence type="ECO:0000313" key="2">
    <source>
        <dbReference type="EMBL" id="GAF84831.1"/>
    </source>
</evidence>
<feature type="non-terminal residue" evidence="2">
    <location>
        <position position="103"/>
    </location>
</feature>